<comment type="caution">
    <text evidence="1">The sequence shown here is derived from an EMBL/GenBank/DDBJ whole genome shotgun (WGS) entry which is preliminary data.</text>
</comment>
<evidence type="ECO:0000313" key="2">
    <source>
        <dbReference type="Proteomes" id="UP001283361"/>
    </source>
</evidence>
<reference evidence="1" key="1">
    <citation type="journal article" date="2023" name="G3 (Bethesda)">
        <title>A reference genome for the long-term kleptoplast-retaining sea slug Elysia crispata morphotype clarki.</title>
        <authorList>
            <person name="Eastman K.E."/>
            <person name="Pendleton A.L."/>
            <person name="Shaikh M.A."/>
            <person name="Suttiyut T."/>
            <person name="Ogas R."/>
            <person name="Tomko P."/>
            <person name="Gavelis G."/>
            <person name="Widhalm J.R."/>
            <person name="Wisecaver J.H."/>
        </authorList>
    </citation>
    <scope>NUCLEOTIDE SEQUENCE</scope>
    <source>
        <strain evidence="1">ECLA1</strain>
    </source>
</reference>
<name>A0AAE1E2I6_9GAST</name>
<dbReference type="EMBL" id="JAWDGP010001468">
    <property type="protein sequence ID" value="KAK3791582.1"/>
    <property type="molecule type" value="Genomic_DNA"/>
</dbReference>
<dbReference type="AlphaFoldDB" id="A0AAE1E2I6"/>
<organism evidence="1 2">
    <name type="scientific">Elysia crispata</name>
    <name type="common">lettuce slug</name>
    <dbReference type="NCBI Taxonomy" id="231223"/>
    <lineage>
        <taxon>Eukaryota</taxon>
        <taxon>Metazoa</taxon>
        <taxon>Spiralia</taxon>
        <taxon>Lophotrochozoa</taxon>
        <taxon>Mollusca</taxon>
        <taxon>Gastropoda</taxon>
        <taxon>Heterobranchia</taxon>
        <taxon>Euthyneura</taxon>
        <taxon>Panpulmonata</taxon>
        <taxon>Sacoglossa</taxon>
        <taxon>Placobranchoidea</taxon>
        <taxon>Plakobranchidae</taxon>
        <taxon>Elysia</taxon>
    </lineage>
</organism>
<evidence type="ECO:0000313" key="1">
    <source>
        <dbReference type="EMBL" id="KAK3791582.1"/>
    </source>
</evidence>
<gene>
    <name evidence="1" type="ORF">RRG08_002937</name>
</gene>
<dbReference type="Proteomes" id="UP001283361">
    <property type="component" value="Unassembled WGS sequence"/>
</dbReference>
<accession>A0AAE1E2I6</accession>
<sequence>MDPMPRLVVPLLSCHGFPARLHVRAIRDSCPASSKFPRGSISARTALCLLACSSLTKRRYSSGTRVKTIHRLLKQSV</sequence>
<proteinExistence type="predicted"/>
<keyword evidence="2" id="KW-1185">Reference proteome</keyword>
<protein>
    <submittedName>
        <fullName evidence="1">Uncharacterized protein</fullName>
    </submittedName>
</protein>